<evidence type="ECO:0008006" key="3">
    <source>
        <dbReference type="Google" id="ProtNLM"/>
    </source>
</evidence>
<protein>
    <recommendedName>
        <fullName evidence="3">Antitoxin</fullName>
    </recommendedName>
</protein>
<reference evidence="2" key="1">
    <citation type="journal article" date="2015" name="Nature">
        <title>Complex archaea that bridge the gap between prokaryotes and eukaryotes.</title>
        <authorList>
            <person name="Spang A."/>
            <person name="Saw J.H."/>
            <person name="Jorgensen S.L."/>
            <person name="Zaremba-Niedzwiedzka K."/>
            <person name="Martijn J."/>
            <person name="Lind A.E."/>
            <person name="van Eijk R."/>
            <person name="Schleper C."/>
            <person name="Guy L."/>
            <person name="Ettema T.J."/>
        </authorList>
    </citation>
    <scope>NUCLEOTIDE SEQUENCE</scope>
</reference>
<accession>A0A0F9YGU8</accession>
<gene>
    <name evidence="2" type="ORF">LCGC14_0095820</name>
</gene>
<comment type="caution">
    <text evidence="2">The sequence shown here is derived from an EMBL/GenBank/DDBJ whole genome shotgun (WGS) entry which is preliminary data.</text>
</comment>
<dbReference type="SUPFAM" id="SSF143120">
    <property type="entry name" value="YefM-like"/>
    <property type="match status" value="1"/>
</dbReference>
<dbReference type="PANTHER" id="PTHR33713:SF10">
    <property type="entry name" value="ANTITOXIN YAFN"/>
    <property type="match status" value="1"/>
</dbReference>
<dbReference type="EMBL" id="LAZR01000026">
    <property type="protein sequence ID" value="KKO03654.1"/>
    <property type="molecule type" value="Genomic_DNA"/>
</dbReference>
<proteinExistence type="inferred from homology"/>
<dbReference type="InterPro" id="IPR006442">
    <property type="entry name" value="Antitoxin_Phd/YefM"/>
</dbReference>
<sequence length="82" mass="9281">MTSVPITKARAHLPDLFNAVLHRREVVVITRHEKEEVVMISRQEWEHLKALAEVADARAADKAMAEGGRDIALDEIRRELGL</sequence>
<comment type="similarity">
    <text evidence="1">Belongs to the phD/YefM antitoxin family.</text>
</comment>
<dbReference type="InterPro" id="IPR051405">
    <property type="entry name" value="phD/YefM_antitoxin"/>
</dbReference>
<dbReference type="Pfam" id="PF02604">
    <property type="entry name" value="PhdYeFM_antitox"/>
    <property type="match status" value="1"/>
</dbReference>
<dbReference type="Gene3D" id="3.40.1620.10">
    <property type="entry name" value="YefM-like domain"/>
    <property type="match status" value="1"/>
</dbReference>
<dbReference type="PANTHER" id="PTHR33713">
    <property type="entry name" value="ANTITOXIN YAFN-RELATED"/>
    <property type="match status" value="1"/>
</dbReference>
<evidence type="ECO:0000256" key="1">
    <source>
        <dbReference type="ARBA" id="ARBA00009981"/>
    </source>
</evidence>
<dbReference type="AlphaFoldDB" id="A0A0F9YGU8"/>
<evidence type="ECO:0000313" key="2">
    <source>
        <dbReference type="EMBL" id="KKO03654.1"/>
    </source>
</evidence>
<name>A0A0F9YGU8_9ZZZZ</name>
<dbReference type="InterPro" id="IPR036165">
    <property type="entry name" value="YefM-like_sf"/>
</dbReference>
<organism evidence="2">
    <name type="scientific">marine sediment metagenome</name>
    <dbReference type="NCBI Taxonomy" id="412755"/>
    <lineage>
        <taxon>unclassified sequences</taxon>
        <taxon>metagenomes</taxon>
        <taxon>ecological metagenomes</taxon>
    </lineage>
</organism>
<dbReference type="NCBIfam" id="TIGR01552">
    <property type="entry name" value="phd_fam"/>
    <property type="match status" value="1"/>
</dbReference>